<keyword evidence="1" id="KW-0472">Membrane</keyword>
<keyword evidence="1" id="KW-1133">Transmembrane helix</keyword>
<evidence type="ECO:0000313" key="3">
    <source>
        <dbReference type="Proteomes" id="UP000315295"/>
    </source>
</evidence>
<name>A0A540MI09_MALBA</name>
<keyword evidence="1" id="KW-0812">Transmembrane</keyword>
<comment type="caution">
    <text evidence="2">The sequence shown here is derived from an EMBL/GenBank/DDBJ whole genome shotgun (WGS) entry which is preliminary data.</text>
</comment>
<dbReference type="EMBL" id="VIEB01000253">
    <property type="protein sequence ID" value="TQD98391.1"/>
    <property type="molecule type" value="Genomic_DNA"/>
</dbReference>
<keyword evidence="3" id="KW-1185">Reference proteome</keyword>
<evidence type="ECO:0000256" key="1">
    <source>
        <dbReference type="SAM" id="Phobius"/>
    </source>
</evidence>
<dbReference type="Proteomes" id="UP000315295">
    <property type="component" value="Unassembled WGS sequence"/>
</dbReference>
<protein>
    <submittedName>
        <fullName evidence="2">Uncharacterized protein</fullName>
    </submittedName>
</protein>
<gene>
    <name evidence="2" type="ORF">C1H46_015992</name>
</gene>
<organism evidence="2 3">
    <name type="scientific">Malus baccata</name>
    <name type="common">Siberian crab apple</name>
    <name type="synonym">Pyrus baccata</name>
    <dbReference type="NCBI Taxonomy" id="106549"/>
    <lineage>
        <taxon>Eukaryota</taxon>
        <taxon>Viridiplantae</taxon>
        <taxon>Streptophyta</taxon>
        <taxon>Embryophyta</taxon>
        <taxon>Tracheophyta</taxon>
        <taxon>Spermatophyta</taxon>
        <taxon>Magnoliopsida</taxon>
        <taxon>eudicotyledons</taxon>
        <taxon>Gunneridae</taxon>
        <taxon>Pentapetalae</taxon>
        <taxon>rosids</taxon>
        <taxon>fabids</taxon>
        <taxon>Rosales</taxon>
        <taxon>Rosaceae</taxon>
        <taxon>Amygdaloideae</taxon>
        <taxon>Maleae</taxon>
        <taxon>Malus</taxon>
    </lineage>
</organism>
<reference evidence="2 3" key="1">
    <citation type="journal article" date="2019" name="G3 (Bethesda)">
        <title>Sequencing of a Wild Apple (Malus baccata) Genome Unravels the Differences Between Cultivated and Wild Apple Species Regarding Disease Resistance and Cold Tolerance.</title>
        <authorList>
            <person name="Chen X."/>
        </authorList>
    </citation>
    <scope>NUCLEOTIDE SEQUENCE [LARGE SCALE GENOMIC DNA]</scope>
    <source>
        <strain evidence="3">cv. Shandingzi</strain>
        <tissue evidence="2">Leaves</tissue>
    </source>
</reference>
<sequence>MEGKEKSREAMREGEGKREEYGHLAFHALNLPPPPQLFLPIQLPHTAALFLGFLIHYLIGFLNSCE</sequence>
<proteinExistence type="predicted"/>
<evidence type="ECO:0000313" key="2">
    <source>
        <dbReference type="EMBL" id="TQD98391.1"/>
    </source>
</evidence>
<feature type="transmembrane region" description="Helical" evidence="1">
    <location>
        <begin position="41"/>
        <end position="62"/>
    </location>
</feature>
<accession>A0A540MI09</accession>
<dbReference type="AlphaFoldDB" id="A0A540MI09"/>